<dbReference type="AlphaFoldDB" id="A0A8J3MTF4"/>
<dbReference type="Proteomes" id="UP000612362">
    <property type="component" value="Unassembled WGS sequence"/>
</dbReference>
<evidence type="ECO:0000313" key="1">
    <source>
        <dbReference type="EMBL" id="GHO48177.1"/>
    </source>
</evidence>
<sequence length="50" mass="5250">MIALTRLSTSSTSSGVIGPLLFLSLILAFFLLGQAIKIDHLEDGTSSRAS</sequence>
<accession>A0A8J3MTF4</accession>
<proteinExistence type="predicted"/>
<gene>
    <name evidence="1" type="ORF">KSX_63400</name>
</gene>
<dbReference type="EMBL" id="BNJF01000003">
    <property type="protein sequence ID" value="GHO48177.1"/>
    <property type="molecule type" value="Genomic_DNA"/>
</dbReference>
<comment type="caution">
    <text evidence="1">The sequence shown here is derived from an EMBL/GenBank/DDBJ whole genome shotgun (WGS) entry which is preliminary data.</text>
</comment>
<protein>
    <submittedName>
        <fullName evidence="1">Uncharacterized protein</fullName>
    </submittedName>
</protein>
<keyword evidence="2" id="KW-1185">Reference proteome</keyword>
<reference evidence="1" key="1">
    <citation type="submission" date="2020-10" db="EMBL/GenBank/DDBJ databases">
        <title>Taxonomic study of unclassified bacteria belonging to the class Ktedonobacteria.</title>
        <authorList>
            <person name="Yabe S."/>
            <person name="Wang C.M."/>
            <person name="Zheng Y."/>
            <person name="Sakai Y."/>
            <person name="Cavaletti L."/>
            <person name="Monciardini P."/>
            <person name="Donadio S."/>
        </authorList>
    </citation>
    <scope>NUCLEOTIDE SEQUENCE</scope>
    <source>
        <strain evidence="1">SOSP1-1</strain>
    </source>
</reference>
<organism evidence="1 2">
    <name type="scientific">Ktedonospora formicarum</name>
    <dbReference type="NCBI Taxonomy" id="2778364"/>
    <lineage>
        <taxon>Bacteria</taxon>
        <taxon>Bacillati</taxon>
        <taxon>Chloroflexota</taxon>
        <taxon>Ktedonobacteria</taxon>
        <taxon>Ktedonobacterales</taxon>
        <taxon>Ktedonobacteraceae</taxon>
        <taxon>Ktedonospora</taxon>
    </lineage>
</organism>
<evidence type="ECO:0000313" key="2">
    <source>
        <dbReference type="Proteomes" id="UP000612362"/>
    </source>
</evidence>
<name>A0A8J3MTF4_9CHLR</name>